<dbReference type="Proteomes" id="UP000005835">
    <property type="component" value="Unassembled WGS sequence"/>
</dbReference>
<dbReference type="AlphaFoldDB" id="K1JHN7"/>
<reference evidence="2 3" key="1">
    <citation type="submission" date="2012-05" db="EMBL/GenBank/DDBJ databases">
        <title>The Genome Sequence of Sutterella wadsworthensis 2_1_59BFAA.</title>
        <authorList>
            <consortium name="The Broad Institute Genome Sequencing Platform"/>
            <person name="Earl A."/>
            <person name="Ward D."/>
            <person name="Feldgarden M."/>
            <person name="Gevers D."/>
            <person name="Daigneault M."/>
            <person name="Strauss J."/>
            <person name="Allen-Vercoe E."/>
            <person name="Walker B."/>
            <person name="Young S.K."/>
            <person name="Zeng Q."/>
            <person name="Gargeya S."/>
            <person name="Fitzgerald M."/>
            <person name="Haas B."/>
            <person name="Abouelleil A."/>
            <person name="Alvarado L."/>
            <person name="Arachchi H.M."/>
            <person name="Berlin A.M."/>
            <person name="Chapman S.B."/>
            <person name="Goldberg J."/>
            <person name="Griggs A."/>
            <person name="Gujja S."/>
            <person name="Hansen M."/>
            <person name="Howarth C."/>
            <person name="Imamovic A."/>
            <person name="Larimer J."/>
            <person name="McCowen C."/>
            <person name="Montmayeur A."/>
            <person name="Murphy C."/>
            <person name="Neiman D."/>
            <person name="Pearson M."/>
            <person name="Priest M."/>
            <person name="Roberts A."/>
            <person name="Saif S."/>
            <person name="Shea T."/>
            <person name="Sisk P."/>
            <person name="Sykes S."/>
            <person name="Wortman J."/>
            <person name="Nusbaum C."/>
            <person name="Birren B."/>
        </authorList>
    </citation>
    <scope>NUCLEOTIDE SEQUENCE [LARGE SCALE GENOMIC DNA]</scope>
    <source>
        <strain evidence="2 3">2_1_59BFAA</strain>
    </source>
</reference>
<dbReference type="RefSeq" id="WP_005435222.1">
    <property type="nucleotide sequence ID" value="NZ_JH815516.1"/>
</dbReference>
<dbReference type="EMBL" id="ADMG01000031">
    <property type="protein sequence ID" value="EKB31160.1"/>
    <property type="molecule type" value="Genomic_DNA"/>
</dbReference>
<comment type="caution">
    <text evidence="2">The sequence shown here is derived from an EMBL/GenBank/DDBJ whole genome shotgun (WGS) entry which is preliminary data.</text>
</comment>
<proteinExistence type="predicted"/>
<organism evidence="2 3">
    <name type="scientific">Sutterella wadsworthensis 2_1_59BFAA</name>
    <dbReference type="NCBI Taxonomy" id="742823"/>
    <lineage>
        <taxon>Bacteria</taxon>
        <taxon>Pseudomonadati</taxon>
        <taxon>Pseudomonadota</taxon>
        <taxon>Betaproteobacteria</taxon>
        <taxon>Burkholderiales</taxon>
        <taxon>Sutterellaceae</taxon>
        <taxon>Sutterella</taxon>
    </lineage>
</organism>
<keyword evidence="3" id="KW-1185">Reference proteome</keyword>
<evidence type="ECO:0000313" key="3">
    <source>
        <dbReference type="Proteomes" id="UP000005835"/>
    </source>
</evidence>
<dbReference type="PATRIC" id="fig|742823.3.peg.1254"/>
<feature type="region of interest" description="Disordered" evidence="1">
    <location>
        <begin position="29"/>
        <end position="79"/>
    </location>
</feature>
<evidence type="ECO:0000313" key="2">
    <source>
        <dbReference type="EMBL" id="EKB31160.1"/>
    </source>
</evidence>
<name>K1JHN7_9BURK</name>
<gene>
    <name evidence="2" type="ORF">HMPREF9465_01265</name>
</gene>
<dbReference type="STRING" id="742823.HMPREF9465_01265"/>
<feature type="compositionally biased region" description="Low complexity" evidence="1">
    <location>
        <begin position="38"/>
        <end position="66"/>
    </location>
</feature>
<protein>
    <submittedName>
        <fullName evidence="2">Uncharacterized protein</fullName>
    </submittedName>
</protein>
<evidence type="ECO:0000256" key="1">
    <source>
        <dbReference type="SAM" id="MobiDB-lite"/>
    </source>
</evidence>
<accession>K1JHN7</accession>
<sequence length="157" mass="15920">MSLETEIRALTDEVKTLATIARAIVAGRSLNADTAAQEAPTTGAPVTVPTPEETPAPARAEAAAPAAPEPVEDPAEDVKAELAPEAAAPAAEVENVPKDPAGFMAALHALVVGRSDAKDVMRAALEAIGASSFRTLDSARYAEALAAVKAELAKAEA</sequence>
<dbReference type="HOGENOM" id="CLU_1676956_0_0_4"/>